<dbReference type="eggNOG" id="COG2153">
    <property type="taxonomic scope" value="Bacteria"/>
</dbReference>
<dbReference type="PANTHER" id="PTHR43877">
    <property type="entry name" value="AMINOALKYLPHOSPHONATE N-ACETYLTRANSFERASE-RELATED-RELATED"/>
    <property type="match status" value="1"/>
</dbReference>
<keyword evidence="5" id="KW-1185">Reference proteome</keyword>
<sequence length="305" mass="33719">MSTELTLTRARWAQDEATLQRLRETVFVHEQQVPPEIEWDGRDRDALHVIARDRGEAVACGRLLADGKIGRMAVLPAWRGRGVGAAVLAALIEEARQRGLRRVYLHAQAHAEGFYASRGFAAEGERFEEAGIPHVAMALTIDFLDCPVPVAPVYQPEPFATLVLSLARSARRQLALLSPALDPALFEPPGLREAITALCRETREAEVRILVADGRALTTRGSALLVLARRLPSKLSLRELPEHPQWPGDSCVIRDRDGLLALPADPLSGGSYQPDDRPRAAQALERFDVLWRQGQETPELRALHI</sequence>
<evidence type="ECO:0000313" key="5">
    <source>
        <dbReference type="Proteomes" id="UP000029640"/>
    </source>
</evidence>
<dbReference type="Pfam" id="PF25559">
    <property type="entry name" value="DUF7931"/>
    <property type="match status" value="1"/>
</dbReference>
<evidence type="ECO:0000256" key="1">
    <source>
        <dbReference type="ARBA" id="ARBA00022679"/>
    </source>
</evidence>
<evidence type="ECO:0000259" key="3">
    <source>
        <dbReference type="PROSITE" id="PS51186"/>
    </source>
</evidence>
<keyword evidence="1 4" id="KW-0808">Transferase</keyword>
<dbReference type="CDD" id="cd04301">
    <property type="entry name" value="NAT_SF"/>
    <property type="match status" value="1"/>
</dbReference>
<dbReference type="InterPro" id="IPR000182">
    <property type="entry name" value="GNAT_dom"/>
</dbReference>
<dbReference type="AlphaFoldDB" id="A0A095XUY3"/>
<keyword evidence="2" id="KW-0012">Acyltransferase</keyword>
<evidence type="ECO:0000256" key="2">
    <source>
        <dbReference type="ARBA" id="ARBA00023315"/>
    </source>
</evidence>
<gene>
    <name evidence="4" type="ORF">HRUBRA_01880</name>
</gene>
<reference evidence="4 5" key="1">
    <citation type="journal article" date="2014" name="Genome Announc.">
        <title>Genome Sequence of Gammaproteobacterial Pseudohaliea rubra Type Strain DSM 19751, Isolated from Coastal Seawater of the Mediterranean Sea.</title>
        <authorList>
            <person name="Spring S."/>
            <person name="Fiebig A."/>
            <person name="Riedel T."/>
            <person name="Goker M."/>
            <person name="Klenk H.P."/>
        </authorList>
    </citation>
    <scope>NUCLEOTIDE SEQUENCE [LARGE SCALE GENOMIC DNA]</scope>
    <source>
        <strain evidence="4 5">DSM 19751</strain>
    </source>
</reference>
<dbReference type="Gene3D" id="3.40.630.30">
    <property type="match status" value="1"/>
</dbReference>
<dbReference type="InterPro" id="IPR057691">
    <property type="entry name" value="DUF7931"/>
</dbReference>
<organism evidence="4 5">
    <name type="scientific">Pseudohaliea rubra DSM 19751</name>
    <dbReference type="NCBI Taxonomy" id="1265313"/>
    <lineage>
        <taxon>Bacteria</taxon>
        <taxon>Pseudomonadati</taxon>
        <taxon>Pseudomonadota</taxon>
        <taxon>Gammaproteobacteria</taxon>
        <taxon>Cellvibrionales</taxon>
        <taxon>Halieaceae</taxon>
        <taxon>Pseudohaliea</taxon>
    </lineage>
</organism>
<dbReference type="STRING" id="1265313.HRUBRA_01880"/>
<accession>A0A095XUY3</accession>
<dbReference type="RefSeq" id="WP_035513449.1">
    <property type="nucleotide sequence ID" value="NZ_KN234745.1"/>
</dbReference>
<dbReference type="SUPFAM" id="SSF55729">
    <property type="entry name" value="Acyl-CoA N-acyltransferases (Nat)"/>
    <property type="match status" value="1"/>
</dbReference>
<dbReference type="EMBL" id="AUVB01000054">
    <property type="protein sequence ID" value="KGE03501.1"/>
    <property type="molecule type" value="Genomic_DNA"/>
</dbReference>
<dbReference type="Pfam" id="PF13673">
    <property type="entry name" value="Acetyltransf_10"/>
    <property type="match status" value="1"/>
</dbReference>
<dbReference type="InterPro" id="IPR016181">
    <property type="entry name" value="Acyl_CoA_acyltransferase"/>
</dbReference>
<dbReference type="PROSITE" id="PS51186">
    <property type="entry name" value="GNAT"/>
    <property type="match status" value="1"/>
</dbReference>
<proteinExistence type="predicted"/>
<protein>
    <submittedName>
        <fullName evidence="4">GNAT family acetyltransferase YjcF</fullName>
    </submittedName>
</protein>
<comment type="caution">
    <text evidence="4">The sequence shown here is derived from an EMBL/GenBank/DDBJ whole genome shotgun (WGS) entry which is preliminary data.</text>
</comment>
<dbReference type="GO" id="GO:0016747">
    <property type="term" value="F:acyltransferase activity, transferring groups other than amino-acyl groups"/>
    <property type="evidence" value="ECO:0007669"/>
    <property type="project" value="InterPro"/>
</dbReference>
<dbReference type="PANTHER" id="PTHR43877:SF1">
    <property type="entry name" value="ACETYLTRANSFERASE"/>
    <property type="match status" value="1"/>
</dbReference>
<dbReference type="OrthoDB" id="9796171at2"/>
<evidence type="ECO:0000313" key="4">
    <source>
        <dbReference type="EMBL" id="KGE03501.1"/>
    </source>
</evidence>
<name>A0A095XUY3_9GAMM</name>
<feature type="domain" description="N-acetyltransferase" evidence="3">
    <location>
        <begin position="5"/>
        <end position="142"/>
    </location>
</feature>
<dbReference type="HOGENOM" id="CLU_075058_0_0_6"/>
<dbReference type="InterPro" id="IPR050832">
    <property type="entry name" value="Bact_Acetyltransf"/>
</dbReference>
<dbReference type="Proteomes" id="UP000029640">
    <property type="component" value="Unassembled WGS sequence"/>
</dbReference>